<feature type="transmembrane region" description="Helical" evidence="1">
    <location>
        <begin position="116"/>
        <end position="139"/>
    </location>
</feature>
<comment type="caution">
    <text evidence="2">The sequence shown here is derived from an EMBL/GenBank/DDBJ whole genome shotgun (WGS) entry which is preliminary data.</text>
</comment>
<sequence length="172" mass="19125">MLFRLRMGNTVEVRDHNPCCTSTTPNMCECIPPVPKVEPSPGAEYRCTPAGPLATWPPVLSQDLMHMLSSPQCINKNETWVLEQLPKRTVGELQERIGQPAEGWGIYYQEGIDFDMIIGVVFSIFILASLLFGVLWTVLEHDIQGAFGISSYMVTASGIFLAWMASRAKNFG</sequence>
<protein>
    <submittedName>
        <fullName evidence="2">Uncharacterized protein</fullName>
    </submittedName>
</protein>
<name>A0ABR3S4U8_9PLEO</name>
<evidence type="ECO:0000313" key="3">
    <source>
        <dbReference type="Proteomes" id="UP001521222"/>
    </source>
</evidence>
<keyword evidence="1" id="KW-1133">Transmembrane helix</keyword>
<feature type="transmembrane region" description="Helical" evidence="1">
    <location>
        <begin position="145"/>
        <end position="165"/>
    </location>
</feature>
<gene>
    <name evidence="2" type="ORF">SLS59_000428</name>
</gene>
<keyword evidence="1" id="KW-0812">Transmembrane</keyword>
<organism evidence="2 3">
    <name type="scientific">Nothophoma quercina</name>
    <dbReference type="NCBI Taxonomy" id="749835"/>
    <lineage>
        <taxon>Eukaryota</taxon>
        <taxon>Fungi</taxon>
        <taxon>Dikarya</taxon>
        <taxon>Ascomycota</taxon>
        <taxon>Pezizomycotina</taxon>
        <taxon>Dothideomycetes</taxon>
        <taxon>Pleosporomycetidae</taxon>
        <taxon>Pleosporales</taxon>
        <taxon>Pleosporineae</taxon>
        <taxon>Didymellaceae</taxon>
        <taxon>Nothophoma</taxon>
    </lineage>
</organism>
<keyword evidence="3" id="KW-1185">Reference proteome</keyword>
<evidence type="ECO:0000313" key="2">
    <source>
        <dbReference type="EMBL" id="KAL1611709.1"/>
    </source>
</evidence>
<keyword evidence="1" id="KW-0472">Membrane</keyword>
<dbReference type="Proteomes" id="UP001521222">
    <property type="component" value="Unassembled WGS sequence"/>
</dbReference>
<reference evidence="2 3" key="1">
    <citation type="submission" date="2024-02" db="EMBL/GenBank/DDBJ databases">
        <title>De novo assembly and annotation of 12 fungi associated with fruit tree decline syndrome in Ontario, Canada.</title>
        <authorList>
            <person name="Sulman M."/>
            <person name="Ellouze W."/>
            <person name="Ilyukhin E."/>
        </authorList>
    </citation>
    <scope>NUCLEOTIDE SEQUENCE [LARGE SCALE GENOMIC DNA]</scope>
    <source>
        <strain evidence="2 3">M97-236</strain>
    </source>
</reference>
<dbReference type="EMBL" id="JAKIXB020000001">
    <property type="protein sequence ID" value="KAL1611709.1"/>
    <property type="molecule type" value="Genomic_DNA"/>
</dbReference>
<proteinExistence type="predicted"/>
<evidence type="ECO:0000256" key="1">
    <source>
        <dbReference type="SAM" id="Phobius"/>
    </source>
</evidence>
<accession>A0ABR3S4U8</accession>